<dbReference type="Pfam" id="PF02518">
    <property type="entry name" value="HATPase_c"/>
    <property type="match status" value="1"/>
</dbReference>
<dbReference type="InterPro" id="IPR036097">
    <property type="entry name" value="HisK_dim/P_sf"/>
</dbReference>
<organism evidence="16 18">
    <name type="scientific">Anaerotignum propionicum DSM 1682</name>
    <dbReference type="NCBI Taxonomy" id="991789"/>
    <lineage>
        <taxon>Bacteria</taxon>
        <taxon>Bacillati</taxon>
        <taxon>Bacillota</taxon>
        <taxon>Clostridia</taxon>
        <taxon>Lachnospirales</taxon>
        <taxon>Anaerotignaceae</taxon>
        <taxon>Anaerotignum</taxon>
    </lineage>
</organism>
<dbReference type="SMART" id="SM00388">
    <property type="entry name" value="HisKA"/>
    <property type="match status" value="1"/>
</dbReference>
<evidence type="ECO:0000313" key="15">
    <source>
        <dbReference type="EMBL" id="AMJ40239.1"/>
    </source>
</evidence>
<dbReference type="Gene3D" id="1.20.120.620">
    <property type="entry name" value="Backbone structure of the membrane domain of e. Coli histidine kinase receptor kdpd"/>
    <property type="match status" value="1"/>
</dbReference>
<name>A0A0X8VC92_ANAPI</name>
<dbReference type="AlphaFoldDB" id="A0A0X8VC92"/>
<evidence type="ECO:0000256" key="3">
    <source>
        <dbReference type="ARBA" id="ARBA00012438"/>
    </source>
</evidence>
<dbReference type="InterPro" id="IPR005467">
    <property type="entry name" value="His_kinase_dom"/>
</dbReference>
<dbReference type="Pfam" id="PF13493">
    <property type="entry name" value="DUF4118"/>
    <property type="match status" value="1"/>
</dbReference>
<dbReference type="FunFam" id="3.30.565.10:FF:000006">
    <property type="entry name" value="Sensor histidine kinase WalK"/>
    <property type="match status" value="1"/>
</dbReference>
<keyword evidence="8" id="KW-0418">Kinase</keyword>
<reference evidence="18" key="3">
    <citation type="submission" date="2016-11" db="EMBL/GenBank/DDBJ databases">
        <authorList>
            <person name="Jaros S."/>
            <person name="Januszkiewicz K."/>
            <person name="Wedrychowicz H."/>
        </authorList>
    </citation>
    <scope>NUCLEOTIDE SEQUENCE [LARGE SCALE GENOMIC DNA]</scope>
    <source>
        <strain evidence="18">DSM 1682</strain>
    </source>
</reference>
<evidence type="ECO:0000256" key="7">
    <source>
        <dbReference type="ARBA" id="ARBA00022741"/>
    </source>
</evidence>
<accession>A0A0X8VC92</accession>
<dbReference type="InterPro" id="IPR052023">
    <property type="entry name" value="Histidine_kinase_KdpD"/>
</dbReference>
<keyword evidence="5 15" id="KW-0808">Transferase</keyword>
<dbReference type="Proteomes" id="UP000184204">
    <property type="component" value="Unassembled WGS sequence"/>
</dbReference>
<keyword evidence="17" id="KW-1185">Reference proteome</keyword>
<dbReference type="Gene3D" id="3.30.450.40">
    <property type="match status" value="1"/>
</dbReference>
<evidence type="ECO:0000259" key="14">
    <source>
        <dbReference type="PROSITE" id="PS50109"/>
    </source>
</evidence>
<dbReference type="SMART" id="SM00387">
    <property type="entry name" value="HATPase_c"/>
    <property type="match status" value="1"/>
</dbReference>
<sequence>MGFESSNIIMVYILGVLCTAVLTSNRVYTMISAMISVLTFNFFFTEPVFTFTSYDTGDTITILIMFVVAIFAGSLAVKIKLQAEQSEAMAFRTKILLETNQLLQQAKDMDGILEETAKQLVKLLDRTVIFYRKEGGNQLSKGILFQGTNESNGLAYLTQKEMDAALWTFYHNQQAGAGTAEFGDALCRYLAIRSKGTVFGVYGIAIHGKPFDTFETNLLLSILGECALALEKELISRQREEAAAQAKNEKLRTNLLRGISHDLRTPLTSISGNAAVLLNNGDTIDEERRKNLYLDIYDDSMWLINLVENLLSVTRIENGTMKLYLQSELMEEVITEAMRHIDRKRTEHVITIEESDEMLLAKIDARLIMLVVINLVNNAIKYTKVGSEIKISMKRVGDQIQVSVADNGEGIPHTLKKKLFELFYTAGYTISDKGRGLGLGLPLCKSIILAHGGTITITDNIPHGAVFTFTLQAEEVPTHE</sequence>
<dbReference type="CDD" id="cd00075">
    <property type="entry name" value="HATPase"/>
    <property type="match status" value="1"/>
</dbReference>
<keyword evidence="4" id="KW-0597">Phosphoprotein</keyword>
<keyword evidence="9" id="KW-0067">ATP-binding</keyword>
<dbReference type="PANTHER" id="PTHR45569:SF1">
    <property type="entry name" value="SENSOR PROTEIN KDPD"/>
    <property type="match status" value="1"/>
</dbReference>
<evidence type="ECO:0000256" key="9">
    <source>
        <dbReference type="ARBA" id="ARBA00022840"/>
    </source>
</evidence>
<evidence type="ECO:0000256" key="6">
    <source>
        <dbReference type="ARBA" id="ARBA00022692"/>
    </source>
</evidence>
<feature type="transmembrane region" description="Helical" evidence="13">
    <location>
        <begin position="60"/>
        <end position="79"/>
    </location>
</feature>
<keyword evidence="7" id="KW-0547">Nucleotide-binding</keyword>
<dbReference type="Gene3D" id="1.10.287.130">
    <property type="match status" value="1"/>
</dbReference>
<evidence type="ECO:0000256" key="4">
    <source>
        <dbReference type="ARBA" id="ARBA00022553"/>
    </source>
</evidence>
<dbReference type="InterPro" id="IPR029016">
    <property type="entry name" value="GAF-like_dom_sf"/>
</dbReference>
<dbReference type="InterPro" id="IPR038318">
    <property type="entry name" value="KdpD_sf"/>
</dbReference>
<dbReference type="Pfam" id="PF00512">
    <property type="entry name" value="HisKA"/>
    <property type="match status" value="1"/>
</dbReference>
<evidence type="ECO:0000313" key="18">
    <source>
        <dbReference type="Proteomes" id="UP000184204"/>
    </source>
</evidence>
<evidence type="ECO:0000256" key="11">
    <source>
        <dbReference type="ARBA" id="ARBA00023012"/>
    </source>
</evidence>
<dbReference type="InterPro" id="IPR003594">
    <property type="entry name" value="HATPase_dom"/>
</dbReference>
<dbReference type="SUPFAM" id="SSF55874">
    <property type="entry name" value="ATPase domain of HSP90 chaperone/DNA topoisomerase II/histidine kinase"/>
    <property type="match status" value="1"/>
</dbReference>
<dbReference type="Proteomes" id="UP000068026">
    <property type="component" value="Chromosome"/>
</dbReference>
<dbReference type="KEGG" id="cpro:CPRO_06370"/>
<dbReference type="GO" id="GO:0005524">
    <property type="term" value="F:ATP binding"/>
    <property type="evidence" value="ECO:0007669"/>
    <property type="project" value="UniProtKB-KW"/>
</dbReference>
<dbReference type="EMBL" id="FQUA01000002">
    <property type="protein sequence ID" value="SHE46901.1"/>
    <property type="molecule type" value="Genomic_DNA"/>
</dbReference>
<dbReference type="InterPro" id="IPR036890">
    <property type="entry name" value="HATPase_C_sf"/>
</dbReference>
<dbReference type="SUPFAM" id="SSF47384">
    <property type="entry name" value="Homodimeric domain of signal transducing histidine kinase"/>
    <property type="match status" value="1"/>
</dbReference>
<keyword evidence="11" id="KW-0902">Two-component regulatory system</keyword>
<reference evidence="15 17" key="1">
    <citation type="journal article" date="2016" name="Genome Announc.">
        <title>Complete Genome Sequence of the Amino Acid-Fermenting Clostridium propionicum X2 (DSM 1682).</title>
        <authorList>
            <person name="Poehlein A."/>
            <person name="Schlien K."/>
            <person name="Chowdhury N.P."/>
            <person name="Gottschalk G."/>
            <person name="Buckel W."/>
            <person name="Daniel R."/>
        </authorList>
    </citation>
    <scope>NUCLEOTIDE SEQUENCE [LARGE SCALE GENOMIC DNA]</scope>
    <source>
        <strain evidence="15 17">X2</strain>
    </source>
</reference>
<dbReference type="InterPro" id="IPR025201">
    <property type="entry name" value="KdpD_TM"/>
</dbReference>
<feature type="transmembrane region" description="Helical" evidence="13">
    <location>
        <begin position="31"/>
        <end position="54"/>
    </location>
</feature>
<evidence type="ECO:0000256" key="10">
    <source>
        <dbReference type="ARBA" id="ARBA00022989"/>
    </source>
</evidence>
<dbReference type="GO" id="GO:0005886">
    <property type="term" value="C:plasma membrane"/>
    <property type="evidence" value="ECO:0007669"/>
    <property type="project" value="TreeGrafter"/>
</dbReference>
<comment type="subcellular location">
    <subcellularLocation>
        <location evidence="2">Membrane</location>
        <topology evidence="2">Multi-pass membrane protein</topology>
    </subcellularLocation>
</comment>
<proteinExistence type="predicted"/>
<evidence type="ECO:0000256" key="2">
    <source>
        <dbReference type="ARBA" id="ARBA00004141"/>
    </source>
</evidence>
<dbReference type="InterPro" id="IPR004358">
    <property type="entry name" value="Sig_transdc_His_kin-like_C"/>
</dbReference>
<dbReference type="InterPro" id="IPR003661">
    <property type="entry name" value="HisK_dim/P_dom"/>
</dbReference>
<evidence type="ECO:0000256" key="8">
    <source>
        <dbReference type="ARBA" id="ARBA00022777"/>
    </source>
</evidence>
<keyword evidence="6 13" id="KW-0812">Transmembrane</keyword>
<evidence type="ECO:0000256" key="13">
    <source>
        <dbReference type="SAM" id="Phobius"/>
    </source>
</evidence>
<evidence type="ECO:0000256" key="12">
    <source>
        <dbReference type="ARBA" id="ARBA00023136"/>
    </source>
</evidence>
<keyword evidence="12 13" id="KW-0472">Membrane</keyword>
<dbReference type="PROSITE" id="PS50109">
    <property type="entry name" value="HIS_KIN"/>
    <property type="match status" value="1"/>
</dbReference>
<reference evidence="16" key="4">
    <citation type="submission" date="2016-11" db="EMBL/GenBank/DDBJ databases">
        <authorList>
            <person name="Varghese N."/>
            <person name="Submissions S."/>
        </authorList>
    </citation>
    <scope>NUCLEOTIDE SEQUENCE</scope>
    <source>
        <strain evidence="16">DSM 1682</strain>
    </source>
</reference>
<comment type="catalytic activity">
    <reaction evidence="1">
        <text>ATP + protein L-histidine = ADP + protein N-phospho-L-histidine.</text>
        <dbReference type="EC" id="2.7.13.3"/>
    </reaction>
</comment>
<dbReference type="SUPFAM" id="SSF55781">
    <property type="entry name" value="GAF domain-like"/>
    <property type="match status" value="1"/>
</dbReference>
<protein>
    <recommendedName>
        <fullName evidence="3">histidine kinase</fullName>
        <ecNumber evidence="3">2.7.13.3</ecNumber>
    </recommendedName>
</protein>
<gene>
    <name evidence="15" type="primary">kdpD_1</name>
    <name evidence="15" type="ORF">CPRO_06370</name>
    <name evidence="16" type="ORF">SAMN02745151_00841</name>
</gene>
<evidence type="ECO:0000313" key="16">
    <source>
        <dbReference type="EMBL" id="SHE46901.1"/>
    </source>
</evidence>
<feature type="transmembrane region" description="Helical" evidence="13">
    <location>
        <begin position="6"/>
        <end position="24"/>
    </location>
</feature>
<evidence type="ECO:0000256" key="5">
    <source>
        <dbReference type="ARBA" id="ARBA00022679"/>
    </source>
</evidence>
<dbReference type="CDD" id="cd00082">
    <property type="entry name" value="HisKA"/>
    <property type="match status" value="1"/>
</dbReference>
<dbReference type="PRINTS" id="PR00344">
    <property type="entry name" value="BCTRLSENSOR"/>
</dbReference>
<dbReference type="Gene3D" id="3.30.565.10">
    <property type="entry name" value="Histidine kinase-like ATPase, C-terminal domain"/>
    <property type="match status" value="1"/>
</dbReference>
<evidence type="ECO:0000256" key="1">
    <source>
        <dbReference type="ARBA" id="ARBA00000085"/>
    </source>
</evidence>
<evidence type="ECO:0000313" key="17">
    <source>
        <dbReference type="Proteomes" id="UP000068026"/>
    </source>
</evidence>
<dbReference type="PANTHER" id="PTHR45569">
    <property type="entry name" value="SENSOR PROTEIN KDPD"/>
    <property type="match status" value="1"/>
</dbReference>
<dbReference type="EC" id="2.7.13.3" evidence="3"/>
<keyword evidence="10 13" id="KW-1133">Transmembrane helix</keyword>
<reference evidence="17" key="2">
    <citation type="submission" date="2016-01" db="EMBL/GenBank/DDBJ databases">
        <authorList>
            <person name="Poehlein A."/>
            <person name="Schlien K."/>
            <person name="Gottschalk G."/>
            <person name="Buckel W."/>
            <person name="Daniel R."/>
        </authorList>
    </citation>
    <scope>NUCLEOTIDE SEQUENCE [LARGE SCALE GENOMIC DNA]</scope>
    <source>
        <strain evidence="17">X2</strain>
    </source>
</reference>
<feature type="domain" description="Histidine kinase" evidence="14">
    <location>
        <begin position="258"/>
        <end position="475"/>
    </location>
</feature>
<dbReference type="EMBL" id="CP014223">
    <property type="protein sequence ID" value="AMJ40239.1"/>
    <property type="molecule type" value="Genomic_DNA"/>
</dbReference>
<dbReference type="GO" id="GO:0000155">
    <property type="term" value="F:phosphorelay sensor kinase activity"/>
    <property type="evidence" value="ECO:0007669"/>
    <property type="project" value="InterPro"/>
</dbReference>